<evidence type="ECO:0000313" key="6">
    <source>
        <dbReference type="EMBL" id="XDV70543.1"/>
    </source>
</evidence>
<dbReference type="GO" id="GO:1901137">
    <property type="term" value="P:carbohydrate derivative biosynthetic process"/>
    <property type="evidence" value="ECO:0007669"/>
    <property type="project" value="UniProtKB-ARBA"/>
</dbReference>
<gene>
    <name evidence="6" type="ORF">ABQM86_16470</name>
</gene>
<dbReference type="InterPro" id="IPR028098">
    <property type="entry name" value="Glyco_trans_4-like_N"/>
</dbReference>
<evidence type="ECO:0000256" key="2">
    <source>
        <dbReference type="ARBA" id="ARBA00022676"/>
    </source>
</evidence>
<reference evidence="6" key="1">
    <citation type="submission" date="2024-07" db="EMBL/GenBank/DDBJ databases">
        <authorList>
            <person name="Li J."/>
            <person name="Wei H."/>
            <person name="Ma J."/>
        </authorList>
    </citation>
    <scope>NUCLEOTIDE SEQUENCE</scope>
    <source>
        <strain evidence="6">AMU7</strain>
    </source>
</reference>
<keyword evidence="2 6" id="KW-0328">Glycosyltransferase</keyword>
<dbReference type="GO" id="GO:0016757">
    <property type="term" value="F:glycosyltransferase activity"/>
    <property type="evidence" value="ECO:0007669"/>
    <property type="project" value="UniProtKB-KW"/>
</dbReference>
<dbReference type="PANTHER" id="PTHR45947">
    <property type="entry name" value="SULFOQUINOVOSYL TRANSFERASE SQD2"/>
    <property type="match status" value="1"/>
</dbReference>
<evidence type="ECO:0000259" key="5">
    <source>
        <dbReference type="Pfam" id="PF13439"/>
    </source>
</evidence>
<dbReference type="CDD" id="cd03801">
    <property type="entry name" value="GT4_PimA-like"/>
    <property type="match status" value="1"/>
</dbReference>
<sequence length="486" mass="52769">MMSGLPDINSPTLLAGKHVLVLNWRDVQHSQAGGAEQYMHEISKRWVQNGVHVTWFTGRDVGQSPEDVIDGIRILRGGGALSIYGHAALRLVRTGGLLQSGGEFDAVVDCQNGIPFFSPLFLPRNLPIIQVIHHVHQEQFRTRFSPPLAAVGRFLESSGAKTVYGQRSIVAVSPSTRLELRKLGFSGPVHVVPNGTIDIPEEVAARAPHPTIAVVSRLVPHKRLDLLMGQFAVAVRSIPKLRMDIVGDGPERARLQQLAMDLGLDHAVTFHGYQPNEVRDRLLSRAWLTASTSASEGWGCSVIEAAAWGVPCLALRVPGIRDSVVDGRTGWLVDTPQELGTAMVEALTALSEPDSEAVVSAECREWARCFTWDRSTRLLTGAVLEEEKIRRDGGDPRSFHSDLSTLVRFVLPEDADLQSILHRTDEVAVADDGHVAVLMKGRDEFEAFAAMQKIGVTSAELRSAGRTTLLAGPGSAFTPADALDGQ</sequence>
<dbReference type="Pfam" id="PF00534">
    <property type="entry name" value="Glycos_transf_1"/>
    <property type="match status" value="1"/>
</dbReference>
<dbReference type="PANTHER" id="PTHR45947:SF3">
    <property type="entry name" value="SULFOQUINOVOSYL TRANSFERASE SQD2"/>
    <property type="match status" value="1"/>
</dbReference>
<dbReference type="Gene3D" id="3.40.50.2000">
    <property type="entry name" value="Glycogen Phosphorylase B"/>
    <property type="match status" value="2"/>
</dbReference>
<evidence type="ECO:0000256" key="1">
    <source>
        <dbReference type="ARBA" id="ARBA00021292"/>
    </source>
</evidence>
<evidence type="ECO:0000259" key="4">
    <source>
        <dbReference type="Pfam" id="PF00534"/>
    </source>
</evidence>
<evidence type="ECO:0000256" key="3">
    <source>
        <dbReference type="ARBA" id="ARBA00022679"/>
    </source>
</evidence>
<dbReference type="RefSeq" id="WP_369744968.1">
    <property type="nucleotide sequence ID" value="NZ_CP165735.1"/>
</dbReference>
<dbReference type="EMBL" id="CP165735">
    <property type="protein sequence ID" value="XDV70543.1"/>
    <property type="molecule type" value="Genomic_DNA"/>
</dbReference>
<dbReference type="AlphaFoldDB" id="A0AB39YKT9"/>
<proteinExistence type="predicted"/>
<organism evidence="6">
    <name type="scientific">Paenarthrobacter sp. AMU7</name>
    <dbReference type="NCBI Taxonomy" id="3162492"/>
    <lineage>
        <taxon>Bacteria</taxon>
        <taxon>Bacillati</taxon>
        <taxon>Actinomycetota</taxon>
        <taxon>Actinomycetes</taxon>
        <taxon>Micrococcales</taxon>
        <taxon>Micrococcaceae</taxon>
        <taxon>Paenarthrobacter</taxon>
    </lineage>
</organism>
<protein>
    <recommendedName>
        <fullName evidence="1">D-inositol 3-phosphate glycosyltransferase</fullName>
    </recommendedName>
</protein>
<name>A0AB39YKT9_9MICC</name>
<accession>A0AB39YKT9</accession>
<keyword evidence="3 6" id="KW-0808">Transferase</keyword>
<dbReference type="SUPFAM" id="SSF53756">
    <property type="entry name" value="UDP-Glycosyltransferase/glycogen phosphorylase"/>
    <property type="match status" value="1"/>
</dbReference>
<feature type="domain" description="Glycosyl transferase family 1" evidence="4">
    <location>
        <begin position="202"/>
        <end position="338"/>
    </location>
</feature>
<feature type="domain" description="Glycosyltransferase subfamily 4-like N-terminal" evidence="5">
    <location>
        <begin position="33"/>
        <end position="195"/>
    </location>
</feature>
<dbReference type="Pfam" id="PF13439">
    <property type="entry name" value="Glyco_transf_4"/>
    <property type="match status" value="1"/>
</dbReference>
<dbReference type="InterPro" id="IPR050194">
    <property type="entry name" value="Glycosyltransferase_grp1"/>
</dbReference>
<dbReference type="InterPro" id="IPR001296">
    <property type="entry name" value="Glyco_trans_1"/>
</dbReference>